<comment type="caution">
    <text evidence="1">The sequence shown here is derived from an EMBL/GenBank/DDBJ whole genome shotgun (WGS) entry which is preliminary data.</text>
</comment>
<dbReference type="Proteomes" id="UP000076555">
    <property type="component" value="Unassembled WGS sequence"/>
</dbReference>
<dbReference type="OrthoDB" id="10017030at2"/>
<accession>A0A166KUR1</accession>
<evidence type="ECO:0000313" key="2">
    <source>
        <dbReference type="Proteomes" id="UP000076555"/>
    </source>
</evidence>
<dbReference type="AlphaFoldDB" id="A0A166KUR1"/>
<name>A0A166KUR1_NODSP</name>
<sequence>MKKLHKLLMTTAITTSILGGNIYSTPAQNTPDLLTITGKTIFMAQSRLPNSRTCENHRSFKRAYSRGWSAGFNQQSTHNNTYQDAARRHCYQWGYTNGLSAKSKLDLQKIQSDSAIYRMCLSNRLLDPNIQCQRPNY</sequence>
<evidence type="ECO:0000313" key="1">
    <source>
        <dbReference type="EMBL" id="KZL51567.1"/>
    </source>
</evidence>
<organism evidence="1 2">
    <name type="scientific">Nodularia spumigena CENA596</name>
    <dbReference type="NCBI Taxonomy" id="1819295"/>
    <lineage>
        <taxon>Bacteria</taxon>
        <taxon>Bacillati</taxon>
        <taxon>Cyanobacteriota</taxon>
        <taxon>Cyanophyceae</taxon>
        <taxon>Nostocales</taxon>
        <taxon>Nodulariaceae</taxon>
        <taxon>Nodularia</taxon>
    </lineage>
</organism>
<proteinExistence type="predicted"/>
<dbReference type="EMBL" id="LWAJ01000015">
    <property type="protein sequence ID" value="KZL51567.1"/>
    <property type="molecule type" value="Genomic_DNA"/>
</dbReference>
<gene>
    <name evidence="1" type="ORF">A2T98_01535</name>
</gene>
<reference evidence="1 2" key="1">
    <citation type="submission" date="2016-04" db="EMBL/GenBank/DDBJ databases">
        <title>Draft Genome Assembly of the Bloom-forming Cyanobacterium Nodularia spumigena Strain CENA596 in Shrimp Production Ponds.</title>
        <authorList>
            <person name="Popin R.V."/>
            <person name="Rigonato J."/>
            <person name="Abreu V.A."/>
            <person name="Andreote A.P."/>
            <person name="Silveira S.B."/>
            <person name="Odebrecht C."/>
            <person name="Fiore M.F."/>
        </authorList>
    </citation>
    <scope>NUCLEOTIDE SEQUENCE [LARGE SCALE GENOMIC DNA]</scope>
    <source>
        <strain evidence="1 2">CENA596</strain>
    </source>
</reference>
<dbReference type="RefSeq" id="WP_063871264.1">
    <property type="nucleotide sequence ID" value="NZ_CAWMRI010000015.1"/>
</dbReference>
<protein>
    <submittedName>
        <fullName evidence="1">Uncharacterized protein</fullName>
    </submittedName>
</protein>